<dbReference type="GO" id="GO:0005634">
    <property type="term" value="C:nucleus"/>
    <property type="evidence" value="ECO:0007669"/>
    <property type="project" value="TreeGrafter"/>
</dbReference>
<protein>
    <recommendedName>
        <fullName evidence="3">Polynucleotide 5'-hydroxyl-kinase GRC3</fullName>
    </recommendedName>
    <alternativeName>
        <fullName evidence="2">Polynucleotide 5'-hydroxyl-kinase grc3</fullName>
    </alternativeName>
</protein>
<feature type="region of interest" description="Disordered" evidence="8">
    <location>
        <begin position="88"/>
        <end position="441"/>
    </location>
</feature>
<comment type="similarity">
    <text evidence="1">Belongs to the Clp1 family. NOL9/GRC3 subfamily.</text>
</comment>
<evidence type="ECO:0000313" key="11">
    <source>
        <dbReference type="Proteomes" id="UP000019462"/>
    </source>
</evidence>
<feature type="compositionally biased region" description="Polar residues" evidence="8">
    <location>
        <begin position="927"/>
        <end position="943"/>
    </location>
</feature>
<feature type="domain" description="Clp1 P-loop" evidence="9">
    <location>
        <begin position="798"/>
        <end position="873"/>
    </location>
</feature>
<evidence type="ECO:0000256" key="3">
    <source>
        <dbReference type="ARBA" id="ARBA00019824"/>
    </source>
</evidence>
<dbReference type="InterPro" id="IPR027417">
    <property type="entry name" value="P-loop_NTPase"/>
</dbReference>
<dbReference type="GO" id="GO:0000448">
    <property type="term" value="P:cleavage in ITS2 between 5.8S rRNA and LSU-rRNA of tricistronic rRNA transcript (SSU-rRNA, 5.8S rRNA, LSU-rRNA)"/>
    <property type="evidence" value="ECO:0007669"/>
    <property type="project" value="TreeGrafter"/>
</dbReference>
<feature type="compositionally biased region" description="Polar residues" evidence="8">
    <location>
        <begin position="55"/>
        <end position="64"/>
    </location>
</feature>
<feature type="region of interest" description="Disordered" evidence="8">
    <location>
        <begin position="1214"/>
        <end position="1246"/>
    </location>
</feature>
<sequence length="1246" mass="131032">MAPVSAYAAREARRQAEAQQSTPRRPSGAAANGKDAKQTSTSTPSRSSRRASSGKHATSSQQDDASGVEVVIAPLTPSQTLSLEASWRAAAATPAKASRADLSSASKRARRSSTTQQPDSVAATRPRRNSVASATERTPKSAKQAIASSTTPQKSTPGRRASKSISAAASTSSTPASSSKKRKSSGASARDQAEDELEQAVQEIIDELRLGKADDSDSESEQPPPRKKHAGRAASVPKSKADQAESSQAASSKPSASKRTTAAATPAKTTPKGKAETARATPAKKERATPAKKERAKPAPKTGESSASKQRSLFATPDQSRIKAVRRYFAGSAGKPAKSNVGPSDMPVEDPTTGFLAFADDDSDDASSPQEDAATLQAESQSDDSSDDEAGQADAQAGSVPNVRRRKPEPNQSPARSNKPQRRRAAHADESDVELIDVEAEDPPALTRDALLDAIPYSHFEAVLDGQTPNTVVKENKKRSKETLYFGLRHDETLSLLGIGCVRVLRGCVQIGGAVLSTSDDGFQSAKVHAPICNALPVLRCVPPSRLPGHQAAGTDASQSEDAYDAEAVPLFAQPFDAIIKLTPLTSPITALGQVCPIGGLATPFSAPSNLELGNLHQLATVKVLLAPDVDQLANRQKRLTSTGAYPTAGLSATYLPHAWQNALHRLATSALSAAQHPQEESVVALIRGNRKVGKSTLSRMALERILSLGSNIGGAVAYLELDLGQSDFGPPGMVALHVFKRDDASLADQGAVQAASEHATSGTGLDQNNVNGDRQVARGACVTLGPGWCQPRVPARAHFVGDVSPRDDPESYVAAVHDLIDYFRTHIQPGQADAAGIQQRVPLVINTQGWIKGLGADLAARLEPLLRPTHILDVIPRGSSGIVPPPTRGPRWLDIDGAILGAGPEIAALESVSQLEFASSGPADAEQSSRPSVSAGTSEQTGTGDGGATPPRYVTEVASKLAPTEARLLTLMSYLYAQGLAPASSFGAAVRGTWNFTEPLVHRLPLVVDVNQGLKAGIRVLALGSSVPDSLKLMAINSSIVAITVSDSGSEAVDDDVAVDAAQKDGQVVNTWKRAFDRAARIVHSGERLRSRCVGLGIVRSIDVDAGHVHLLTPVDPEFLGGLKLESGAGRAIGLVKGAIELPVWASLDLEAIREARESRLNVVPALGRPGAAEDAEGGERQASDEPLLAGMPRNQVPYLEWPHVANLARLNTKSKRDTATDAPLQLGSEKRRVRRNLMRKSQFA</sequence>
<dbReference type="GO" id="GO:0051731">
    <property type="term" value="F:polynucleotide 5'-hydroxyl-kinase activity"/>
    <property type="evidence" value="ECO:0007669"/>
    <property type="project" value="InterPro"/>
</dbReference>
<dbReference type="InterPro" id="IPR045116">
    <property type="entry name" value="Clp1/Grc3"/>
</dbReference>
<name>W3VIA0_MOEAP</name>
<keyword evidence="6" id="KW-0418">Kinase</keyword>
<feature type="compositionally biased region" description="Basic and acidic residues" evidence="8">
    <location>
        <begin position="273"/>
        <end position="297"/>
    </location>
</feature>
<feature type="compositionally biased region" description="Basic and acidic residues" evidence="8">
    <location>
        <begin position="206"/>
        <end position="215"/>
    </location>
</feature>
<feature type="compositionally biased region" description="Low complexity" evidence="8">
    <location>
        <begin position="163"/>
        <end position="178"/>
    </location>
</feature>
<dbReference type="Pfam" id="PF16575">
    <property type="entry name" value="CLP1_P"/>
    <property type="match status" value="2"/>
</dbReference>
<evidence type="ECO:0000256" key="1">
    <source>
        <dbReference type="ARBA" id="ARBA00011003"/>
    </source>
</evidence>
<evidence type="ECO:0000313" key="10">
    <source>
        <dbReference type="EMBL" id="ETS60471.1"/>
    </source>
</evidence>
<gene>
    <name evidence="10" type="ORF">PaG_05313</name>
</gene>
<evidence type="ECO:0000256" key="5">
    <source>
        <dbReference type="ARBA" id="ARBA00022741"/>
    </source>
</evidence>
<keyword evidence="11" id="KW-1185">Reference proteome</keyword>
<evidence type="ECO:0000256" key="4">
    <source>
        <dbReference type="ARBA" id="ARBA00022679"/>
    </source>
</evidence>
<dbReference type="OrthoDB" id="2405412at2759"/>
<feature type="region of interest" description="Disordered" evidence="8">
    <location>
        <begin position="919"/>
        <end position="953"/>
    </location>
</feature>
<dbReference type="PANTHER" id="PTHR12755">
    <property type="entry name" value="CLEAVAGE/POLYADENYLATION FACTOR IA SUBUNIT CLP1P"/>
    <property type="match status" value="1"/>
</dbReference>
<proteinExistence type="inferred from homology"/>
<feature type="compositionally biased region" description="Low complexity" evidence="8">
    <location>
        <begin position="88"/>
        <end position="106"/>
    </location>
</feature>
<feature type="compositionally biased region" description="Polar residues" evidence="8">
    <location>
        <begin position="303"/>
        <end position="319"/>
    </location>
</feature>
<evidence type="ECO:0000256" key="8">
    <source>
        <dbReference type="SAM" id="MobiDB-lite"/>
    </source>
</evidence>
<keyword evidence="7" id="KW-0067">ATP-binding</keyword>
<accession>W3VIA0</accession>
<evidence type="ECO:0000256" key="6">
    <source>
        <dbReference type="ARBA" id="ARBA00022777"/>
    </source>
</evidence>
<feature type="compositionally biased region" description="Low complexity" evidence="8">
    <location>
        <begin position="366"/>
        <end position="380"/>
    </location>
</feature>
<dbReference type="AlphaFoldDB" id="W3VIA0"/>
<feature type="compositionally biased region" description="Polar residues" evidence="8">
    <location>
        <begin position="146"/>
        <end position="156"/>
    </location>
</feature>
<feature type="compositionally biased region" description="Acidic residues" evidence="8">
    <location>
        <begin position="381"/>
        <end position="391"/>
    </location>
</feature>
<dbReference type="Proteomes" id="UP000019462">
    <property type="component" value="Unassembled WGS sequence"/>
</dbReference>
<feature type="domain" description="Clp1 P-loop" evidence="9">
    <location>
        <begin position="689"/>
        <end position="742"/>
    </location>
</feature>
<dbReference type="HOGENOM" id="CLU_266001_0_0_1"/>
<evidence type="ECO:0000259" key="9">
    <source>
        <dbReference type="Pfam" id="PF16575"/>
    </source>
</evidence>
<organism evidence="10 11">
    <name type="scientific">Moesziomyces aphidis</name>
    <name type="common">Pseudozyma aphidis</name>
    <dbReference type="NCBI Taxonomy" id="84754"/>
    <lineage>
        <taxon>Eukaryota</taxon>
        <taxon>Fungi</taxon>
        <taxon>Dikarya</taxon>
        <taxon>Basidiomycota</taxon>
        <taxon>Ustilaginomycotina</taxon>
        <taxon>Ustilaginomycetes</taxon>
        <taxon>Ustilaginales</taxon>
        <taxon>Ustilaginaceae</taxon>
        <taxon>Moesziomyces</taxon>
    </lineage>
</organism>
<keyword evidence="5" id="KW-0547">Nucleotide-binding</keyword>
<keyword evidence="4" id="KW-0808">Transferase</keyword>
<dbReference type="Gene3D" id="3.40.50.300">
    <property type="entry name" value="P-loop containing nucleotide triphosphate hydrolases"/>
    <property type="match status" value="1"/>
</dbReference>
<feature type="compositionally biased region" description="Acidic residues" evidence="8">
    <location>
        <begin position="431"/>
        <end position="441"/>
    </location>
</feature>
<evidence type="ECO:0000256" key="2">
    <source>
        <dbReference type="ARBA" id="ARBA00018706"/>
    </source>
</evidence>
<feature type="region of interest" description="Disordered" evidence="8">
    <location>
        <begin position="1"/>
        <end position="71"/>
    </location>
</feature>
<comment type="caution">
    <text evidence="10">The sequence shown here is derived from an EMBL/GenBank/DDBJ whole genome shotgun (WGS) entry which is preliminary data.</text>
</comment>
<dbReference type="InterPro" id="IPR032319">
    <property type="entry name" value="CLP1_P"/>
</dbReference>
<reference evidence="10 11" key="1">
    <citation type="journal article" date="2014" name="Genome Announc.">
        <title>Genome sequence of the basidiomycetous fungus Pseudozyma aphidis DSM70725, an efficient producer of biosurfactant mannosylerythritol lipids.</title>
        <authorList>
            <person name="Lorenz S."/>
            <person name="Guenther M."/>
            <person name="Grumaz C."/>
            <person name="Rupp S."/>
            <person name="Zibek S."/>
            <person name="Sohn K."/>
        </authorList>
    </citation>
    <scope>NUCLEOTIDE SEQUENCE [LARGE SCALE GENOMIC DNA]</scope>
    <source>
        <strain evidence="11">ATCC 32657 / CBS 517.83 / DSM 70725 / JCM 10318 / NBRC 10182 / NRRL Y-7954 / St-0401</strain>
    </source>
</reference>
<dbReference type="GO" id="GO:0005524">
    <property type="term" value="F:ATP binding"/>
    <property type="evidence" value="ECO:0007669"/>
    <property type="project" value="UniProtKB-KW"/>
</dbReference>
<evidence type="ECO:0000256" key="7">
    <source>
        <dbReference type="ARBA" id="ARBA00022840"/>
    </source>
</evidence>
<feature type="compositionally biased region" description="Low complexity" evidence="8">
    <location>
        <begin position="244"/>
        <end position="272"/>
    </location>
</feature>
<dbReference type="PANTHER" id="PTHR12755:SF3">
    <property type="entry name" value="POLYNUCLEOTIDE 5'-HYDROXYL-KINASE NOL9"/>
    <property type="match status" value="1"/>
</dbReference>
<dbReference type="EMBL" id="AWNI01000033">
    <property type="protein sequence ID" value="ETS60471.1"/>
    <property type="molecule type" value="Genomic_DNA"/>
</dbReference>